<keyword evidence="3 10" id="KW-0235">DNA replication</keyword>
<keyword evidence="9 10" id="KW-0539">Nucleus</keyword>
<dbReference type="Gene3D" id="3.40.350.10">
    <property type="entry name" value="Creatinase/prolidase N-terminal domain"/>
    <property type="match status" value="1"/>
</dbReference>
<dbReference type="InterPro" id="IPR013719">
    <property type="entry name" value="RTT106/SPT16-like_middle_dom"/>
</dbReference>
<evidence type="ECO:0000256" key="6">
    <source>
        <dbReference type="ARBA" id="ARBA00023054"/>
    </source>
</evidence>
<dbReference type="Gene3D" id="2.30.29.210">
    <property type="entry name" value="FACT complex subunit Spt16p/Cdc68p"/>
    <property type="match status" value="1"/>
</dbReference>
<dbReference type="InterPro" id="IPR029148">
    <property type="entry name" value="FACT-SPT16_Nlobe"/>
</dbReference>
<dbReference type="InterPro" id="IPR036005">
    <property type="entry name" value="Creatinase/aminopeptidase-like"/>
</dbReference>
<comment type="caution">
    <text evidence="15">The sequence shown here is derived from an EMBL/GenBank/DDBJ whole genome shotgun (WGS) entry which is preliminary data.</text>
</comment>
<keyword evidence="4 10" id="KW-0227">DNA damage</keyword>
<evidence type="ECO:0000256" key="3">
    <source>
        <dbReference type="ARBA" id="ARBA00022705"/>
    </source>
</evidence>
<comment type="subcellular location">
    <subcellularLocation>
        <location evidence="10">Nucleus</location>
    </subcellularLocation>
    <subcellularLocation>
        <location evidence="10">Chromosome</location>
    </subcellularLocation>
</comment>
<dbReference type="SMART" id="SM01286">
    <property type="entry name" value="SPT16"/>
    <property type="match status" value="1"/>
</dbReference>
<comment type="function">
    <text evidence="10">Component of the FACT complex, a general chromatin factor that acts to reorganize nucleosomes. The FACT complex is involved in multiple processes that require DNA as a template such as mRNA elongation, DNA replication and DNA repair. During transcription elongation the FACT complex acts as a histone chaperone that both destabilizes and restores nucleosomal structure. It facilitates the passage of RNA polymerase II and transcription by promoting the dissociation of one histone H2A-H2B dimer from the nucleosome, then subsequently promotes the reestablishment of the nucleosome following the passage of RNA polymerase II.</text>
</comment>
<dbReference type="Gene3D" id="3.90.230.10">
    <property type="entry name" value="Creatinase/methionine aminopeptidase superfamily"/>
    <property type="match status" value="1"/>
</dbReference>
<keyword evidence="7 10" id="KW-0804">Transcription</keyword>
<keyword evidence="2 10" id="KW-0158">Chromosome</keyword>
<evidence type="ECO:0000256" key="7">
    <source>
        <dbReference type="ARBA" id="ARBA00023163"/>
    </source>
</evidence>
<evidence type="ECO:0000256" key="9">
    <source>
        <dbReference type="ARBA" id="ARBA00023242"/>
    </source>
</evidence>
<feature type="compositionally biased region" description="Basic and acidic residues" evidence="11">
    <location>
        <begin position="467"/>
        <end position="488"/>
    </location>
</feature>
<feature type="domain" description="FACT complex subunit SPT16 N-terminal lobe" evidence="12">
    <location>
        <begin position="6"/>
        <end position="172"/>
    </location>
</feature>
<dbReference type="Gene3D" id="2.30.29.30">
    <property type="entry name" value="Pleckstrin-homology domain (PH domain)/Phosphotyrosine-binding domain (PTB)"/>
    <property type="match status" value="1"/>
</dbReference>
<evidence type="ECO:0000313" key="16">
    <source>
        <dbReference type="Proteomes" id="UP001497392"/>
    </source>
</evidence>
<dbReference type="InterPro" id="IPR011993">
    <property type="entry name" value="PH-like_dom_sf"/>
</dbReference>
<dbReference type="InterPro" id="IPR056595">
    <property type="entry name" value="Fact-SPT16_PH"/>
</dbReference>
<dbReference type="InterPro" id="IPR000994">
    <property type="entry name" value="Pept_M24"/>
</dbReference>
<evidence type="ECO:0000256" key="11">
    <source>
        <dbReference type="SAM" id="MobiDB-lite"/>
    </source>
</evidence>
<dbReference type="PANTHER" id="PTHR13980:SF15">
    <property type="entry name" value="FACT COMPLEX SUBUNIT SPT16"/>
    <property type="match status" value="1"/>
</dbReference>
<dbReference type="Gene3D" id="2.30.29.150">
    <property type="match status" value="1"/>
</dbReference>
<gene>
    <name evidence="15" type="primary">g4572</name>
    <name evidence="15" type="ORF">VP750_LOCUS3897</name>
</gene>
<feature type="region of interest" description="Disordered" evidence="11">
    <location>
        <begin position="920"/>
        <end position="1023"/>
    </location>
</feature>
<evidence type="ECO:0000256" key="10">
    <source>
        <dbReference type="RuleBase" id="RU367052"/>
    </source>
</evidence>
<reference evidence="15 16" key="1">
    <citation type="submission" date="2024-06" db="EMBL/GenBank/DDBJ databases">
        <authorList>
            <person name="Kraege A."/>
            <person name="Thomma B."/>
        </authorList>
    </citation>
    <scope>NUCLEOTIDE SEQUENCE [LARGE SCALE GENOMIC DNA]</scope>
</reference>
<feature type="region of interest" description="Disordered" evidence="11">
    <location>
        <begin position="464"/>
        <end position="488"/>
    </location>
</feature>
<keyword evidence="6" id="KW-0175">Coiled coil</keyword>
<dbReference type="InterPro" id="IPR048969">
    <property type="entry name" value="FACT_SPT16_C"/>
</dbReference>
<dbReference type="SUPFAM" id="SSF55920">
    <property type="entry name" value="Creatinase/aminopeptidase"/>
    <property type="match status" value="1"/>
</dbReference>
<evidence type="ECO:0000259" key="14">
    <source>
        <dbReference type="SMART" id="SM01287"/>
    </source>
</evidence>
<evidence type="ECO:0000259" key="12">
    <source>
        <dbReference type="SMART" id="SM01285"/>
    </source>
</evidence>
<comment type="subunit">
    <text evidence="10">Component of the FACT complex.</text>
</comment>
<evidence type="ECO:0000259" key="13">
    <source>
        <dbReference type="SMART" id="SM01286"/>
    </source>
</evidence>
<dbReference type="Pfam" id="PF14826">
    <property type="entry name" value="FACT-Spt16_Nlob"/>
    <property type="match status" value="1"/>
</dbReference>
<dbReference type="Pfam" id="PF24824">
    <property type="entry name" value="PH_SPT16"/>
    <property type="match status" value="1"/>
</dbReference>
<dbReference type="EMBL" id="CAXHTA020000006">
    <property type="protein sequence ID" value="CAL5222238.1"/>
    <property type="molecule type" value="Genomic_DNA"/>
</dbReference>
<evidence type="ECO:0000313" key="15">
    <source>
        <dbReference type="EMBL" id="CAL5222238.1"/>
    </source>
</evidence>
<dbReference type="PANTHER" id="PTHR13980">
    <property type="entry name" value="CDC68 RELATED"/>
    <property type="match status" value="1"/>
</dbReference>
<evidence type="ECO:0000256" key="8">
    <source>
        <dbReference type="ARBA" id="ARBA00023204"/>
    </source>
</evidence>
<evidence type="ECO:0000256" key="1">
    <source>
        <dbReference type="ARBA" id="ARBA00010779"/>
    </source>
</evidence>
<dbReference type="Pfam" id="PF21091">
    <property type="entry name" value="SPT16_C"/>
    <property type="match status" value="1"/>
</dbReference>
<dbReference type="SMART" id="SM01285">
    <property type="entry name" value="FACT-Spt16_Nlob"/>
    <property type="match status" value="1"/>
</dbReference>
<comment type="similarity">
    <text evidence="1 10">Belongs to the peptidase M24 family. SPT16 subfamily.</text>
</comment>
<dbReference type="InterPro" id="IPR029149">
    <property type="entry name" value="Creatin/AminoP/Spt16_N"/>
</dbReference>
<sequence length="1023" mass="114928">MASITFDEEVFCSHLSKFYDSWKAGTESWKPGGADLGAVAVLTGQASQEELRYLKSVSMQLWLFGYELTETVLVFTKEAFHVLTGAGKKATLVEALKAATKEKVGVELVLHVKPKGEDGKQQVDDLVEVIKSSSGSVGVIQKESKPQGKLSEVWAPALDASGVAQADVSAALSELLASKDPADIHKAKKAAFLSASVMQKRAVPELETIVDLAKKVKHTKMGELIEQAITDPKLVGVKLKQDLLDIAFPATVQSGGVYDLRATAQNDDRPIKYDVITVSIGAKYSQYCAIVGRTYLINPSKQQEQEYAALSAAMDAAVSALKPGAPCSDAHAAAVKALQDKGQEQLVPKLPKNIGWSMGTELRESQYVLSAKNSAPVQRGMIFHVSLGVSDLERSDPGEGQASQYALLISDTYLIEEGPPQQLTNMATRRWSDIAYFFADEEEEAEPEKPAKKPVKEEAVFAGNKNLRSEDQKYREINDDRKKQKENQEDLLEKANQETMRALKTNDGSAPVTAGRKVSTVEAYRKVEDIPSSRELAIMVDQKNESILVPIYGLMVPFHILAVKNAVNSQEGDHSYIRINFNFGPTYEPGAKFPQAIFLKELSYRTSDNRHAAKVVQEIKVMRTSITAREKERAERATLVQQEKLSKAKGRVYALNDVWIRPPFGGKGRKMTGQLEAHANGFRYSSPKGDQLDIMYRNIRHALFQKATKSEVACIVHFHLHNPIMVGKKKTQDVQFYTEVMEVNQAIDAGRRSMYDPDELEEEQRERDTRNRINKSFHQFCQKVDTEIWERDYPQEELQFMHPLRDFQFRGVPHRTTATLVPYVDCLVEITEMPFTVVTIADINIANLERVGFGLRNFDLTFVFKDLTKDVVRVDAIPTEDIEKVRGFLSVNGIKFYESKMNLNWKPIIKSIQEDPDGFIEHGGWNFLDAEGDGSDEEGDDEEEEDEFKPSSDEEEDDESDEDDGSDFDEEEEDDDDEEPEEDSEEEEGKDWDELEKEAARDDKKRQAEESDDEPRKKKKSKR</sequence>
<evidence type="ECO:0000256" key="4">
    <source>
        <dbReference type="ARBA" id="ARBA00022763"/>
    </source>
</evidence>
<proteinExistence type="inferred from homology"/>
<feature type="compositionally biased region" description="Acidic residues" evidence="11">
    <location>
        <begin position="930"/>
        <end position="996"/>
    </location>
</feature>
<evidence type="ECO:0000256" key="2">
    <source>
        <dbReference type="ARBA" id="ARBA00022454"/>
    </source>
</evidence>
<evidence type="ECO:0000256" key="5">
    <source>
        <dbReference type="ARBA" id="ARBA00023015"/>
    </source>
</evidence>
<dbReference type="InterPro" id="IPR013953">
    <property type="entry name" value="FACT_SPT16_M"/>
</dbReference>
<dbReference type="Pfam" id="PF08644">
    <property type="entry name" value="SPT16"/>
    <property type="match status" value="1"/>
</dbReference>
<protein>
    <recommendedName>
        <fullName evidence="10">FACT complex subunit</fullName>
    </recommendedName>
</protein>
<dbReference type="InterPro" id="IPR040258">
    <property type="entry name" value="Spt16"/>
</dbReference>
<accession>A0ABP1FVM0</accession>
<feature type="domain" description="FACT complex subunit SPT16 middle" evidence="13">
    <location>
        <begin position="538"/>
        <end position="684"/>
    </location>
</feature>
<keyword evidence="16" id="KW-1185">Reference proteome</keyword>
<name>A0ABP1FVM0_9CHLO</name>
<keyword evidence="5 10" id="KW-0805">Transcription regulation</keyword>
<organism evidence="15 16">
    <name type="scientific">Coccomyxa viridis</name>
    <dbReference type="NCBI Taxonomy" id="1274662"/>
    <lineage>
        <taxon>Eukaryota</taxon>
        <taxon>Viridiplantae</taxon>
        <taxon>Chlorophyta</taxon>
        <taxon>core chlorophytes</taxon>
        <taxon>Trebouxiophyceae</taxon>
        <taxon>Trebouxiophyceae incertae sedis</taxon>
        <taxon>Coccomyxaceae</taxon>
        <taxon>Coccomyxa</taxon>
    </lineage>
</organism>
<dbReference type="SMART" id="SM01287">
    <property type="entry name" value="Rtt106"/>
    <property type="match status" value="1"/>
</dbReference>
<dbReference type="Pfam" id="PF00557">
    <property type="entry name" value="Peptidase_M24"/>
    <property type="match status" value="1"/>
</dbReference>
<dbReference type="Proteomes" id="UP001497392">
    <property type="component" value="Unassembled WGS sequence"/>
</dbReference>
<feature type="domain" description="Histone chaperone RTT106/FACT complex subunit SPT16-like middle" evidence="14">
    <location>
        <begin position="809"/>
        <end position="899"/>
    </location>
</feature>
<dbReference type="Pfam" id="PF08512">
    <property type="entry name" value="Rttp106-like_middle"/>
    <property type="match status" value="1"/>
</dbReference>
<feature type="compositionally biased region" description="Basic and acidic residues" evidence="11">
    <location>
        <begin position="997"/>
        <end position="1009"/>
    </location>
</feature>
<keyword evidence="8 10" id="KW-0234">DNA repair</keyword>